<comment type="caution">
    <text evidence="4">The sequence shown here is derived from an EMBL/GenBank/DDBJ whole genome shotgun (WGS) entry which is preliminary data.</text>
</comment>
<dbReference type="Proteomes" id="UP001596492">
    <property type="component" value="Unassembled WGS sequence"/>
</dbReference>
<sequence>MTDVRYEIDRLDRLLVEIIAERTTYIKAASRIKPDRDMVVDHPRIEDVVSKVLAHAPQHNLPKEIAEPVWRLLIERSIAYEFEAYDALKASDIDS</sequence>
<dbReference type="PROSITE" id="PS51168">
    <property type="entry name" value="CHORISMATE_MUT_2"/>
    <property type="match status" value="1"/>
</dbReference>
<evidence type="ECO:0000313" key="5">
    <source>
        <dbReference type="Proteomes" id="UP001596492"/>
    </source>
</evidence>
<dbReference type="PANTHER" id="PTHR38041:SF1">
    <property type="entry name" value="CHORISMATE MUTASE"/>
    <property type="match status" value="1"/>
</dbReference>
<proteinExistence type="predicted"/>
<dbReference type="InterPro" id="IPR036979">
    <property type="entry name" value="CM_dom_sf"/>
</dbReference>
<gene>
    <name evidence="4" type="ORF">ACFQS8_09420</name>
</gene>
<dbReference type="InterPro" id="IPR036263">
    <property type="entry name" value="Chorismate_II_sf"/>
</dbReference>
<dbReference type="SMART" id="SM00830">
    <property type="entry name" value="CM_2"/>
    <property type="match status" value="1"/>
</dbReference>
<dbReference type="Gene3D" id="1.20.59.10">
    <property type="entry name" value="Chorismate mutase"/>
    <property type="match status" value="1"/>
</dbReference>
<evidence type="ECO:0000259" key="3">
    <source>
        <dbReference type="PROSITE" id="PS51168"/>
    </source>
</evidence>
<dbReference type="RefSeq" id="WP_382168593.1">
    <property type="nucleotide sequence ID" value="NZ_JBHTBR010000005.1"/>
</dbReference>
<evidence type="ECO:0000256" key="1">
    <source>
        <dbReference type="ARBA" id="ARBA00012404"/>
    </source>
</evidence>
<dbReference type="PANTHER" id="PTHR38041">
    <property type="entry name" value="CHORISMATE MUTASE"/>
    <property type="match status" value="1"/>
</dbReference>
<dbReference type="Pfam" id="PF01817">
    <property type="entry name" value="CM_2"/>
    <property type="match status" value="1"/>
</dbReference>
<dbReference type="EMBL" id="JBHTBR010000005">
    <property type="protein sequence ID" value="MFC7291833.1"/>
    <property type="molecule type" value="Genomic_DNA"/>
</dbReference>
<dbReference type="EC" id="5.4.99.5" evidence="1"/>
<dbReference type="InterPro" id="IPR051331">
    <property type="entry name" value="Chorismate_mutase-related"/>
</dbReference>
<reference evidence="5" key="1">
    <citation type="journal article" date="2019" name="Int. J. Syst. Evol. Microbiol.">
        <title>The Global Catalogue of Microorganisms (GCM) 10K type strain sequencing project: providing services to taxonomists for standard genome sequencing and annotation.</title>
        <authorList>
            <consortium name="The Broad Institute Genomics Platform"/>
            <consortium name="The Broad Institute Genome Sequencing Center for Infectious Disease"/>
            <person name="Wu L."/>
            <person name="Ma J."/>
        </authorList>
    </citation>
    <scope>NUCLEOTIDE SEQUENCE [LARGE SCALE GENOMIC DNA]</scope>
    <source>
        <strain evidence="5">CCUG 51308</strain>
    </source>
</reference>
<feature type="domain" description="Chorismate mutase" evidence="3">
    <location>
        <begin position="1"/>
        <end position="85"/>
    </location>
</feature>
<evidence type="ECO:0000256" key="2">
    <source>
        <dbReference type="ARBA" id="ARBA00023235"/>
    </source>
</evidence>
<dbReference type="InterPro" id="IPR002701">
    <property type="entry name" value="CM_II_prokaryot"/>
</dbReference>
<name>A0ABW2IL15_9PROT</name>
<dbReference type="SUPFAM" id="SSF48600">
    <property type="entry name" value="Chorismate mutase II"/>
    <property type="match status" value="1"/>
</dbReference>
<organism evidence="4 5">
    <name type="scientific">Hirschia litorea</name>
    <dbReference type="NCBI Taxonomy" id="1199156"/>
    <lineage>
        <taxon>Bacteria</taxon>
        <taxon>Pseudomonadati</taxon>
        <taxon>Pseudomonadota</taxon>
        <taxon>Alphaproteobacteria</taxon>
        <taxon>Hyphomonadales</taxon>
        <taxon>Hyphomonadaceae</taxon>
        <taxon>Hirschia</taxon>
    </lineage>
</organism>
<keyword evidence="2" id="KW-0413">Isomerase</keyword>
<evidence type="ECO:0000313" key="4">
    <source>
        <dbReference type="EMBL" id="MFC7291833.1"/>
    </source>
</evidence>
<keyword evidence="5" id="KW-1185">Reference proteome</keyword>
<accession>A0ABW2IL15</accession>
<protein>
    <recommendedName>
        <fullName evidence="1">chorismate mutase</fullName>
        <ecNumber evidence="1">5.4.99.5</ecNumber>
    </recommendedName>
</protein>